<accession>A0A0A7EJ69</accession>
<keyword evidence="9 14" id="KW-0686">Riboflavin biosynthesis</keyword>
<evidence type="ECO:0000256" key="2">
    <source>
        <dbReference type="ARBA" id="ARBA00001936"/>
    </source>
</evidence>
<dbReference type="SUPFAM" id="SSF142695">
    <property type="entry name" value="RibA-like"/>
    <property type="match status" value="1"/>
</dbReference>
<comment type="similarity">
    <text evidence="6">In the C-terminal section; belongs to the GTP cyclohydrolase II family.</text>
</comment>
<dbReference type="PANTHER" id="PTHR21327">
    <property type="entry name" value="GTP CYCLOHYDROLASE II-RELATED"/>
    <property type="match status" value="1"/>
</dbReference>
<feature type="site" description="Essential for catalytic activity" evidence="14">
    <location>
        <position position="126"/>
    </location>
</feature>
<evidence type="ECO:0000256" key="12">
    <source>
        <dbReference type="ARBA" id="ARBA00023211"/>
    </source>
</evidence>
<comment type="subunit">
    <text evidence="14">Homodimer.</text>
</comment>
<dbReference type="EMBL" id="CP009888">
    <property type="protein sequence ID" value="AIY66027.1"/>
    <property type="molecule type" value="Genomic_DNA"/>
</dbReference>
<keyword evidence="13 14" id="KW-0456">Lyase</keyword>
<dbReference type="STRING" id="1348114.OM33_13580"/>
<dbReference type="Gene3D" id="3.40.50.10990">
    <property type="entry name" value="GTP cyclohydrolase II"/>
    <property type="match status" value="1"/>
</dbReference>
<proteinExistence type="inferred from homology"/>
<dbReference type="InterPro" id="IPR036144">
    <property type="entry name" value="RibA-like_sf"/>
</dbReference>
<keyword evidence="11 14" id="KW-0460">Magnesium</keyword>
<evidence type="ECO:0000313" key="17">
    <source>
        <dbReference type="Proteomes" id="UP000030341"/>
    </source>
</evidence>
<feature type="binding site" evidence="14">
    <location>
        <begin position="140"/>
        <end position="144"/>
    </location>
    <ligand>
        <name>D-ribulose 5-phosphate</name>
        <dbReference type="ChEBI" id="CHEBI:58121"/>
    </ligand>
</feature>
<dbReference type="GO" id="GO:0008686">
    <property type="term" value="F:3,4-dihydroxy-2-butanone-4-phosphate synthase activity"/>
    <property type="evidence" value="ECO:0007669"/>
    <property type="project" value="UniProtKB-UniRule"/>
</dbReference>
<dbReference type="Pfam" id="PF00926">
    <property type="entry name" value="DHBP_synthase"/>
    <property type="match status" value="1"/>
</dbReference>
<evidence type="ECO:0000256" key="1">
    <source>
        <dbReference type="ARBA" id="ARBA00000141"/>
    </source>
</evidence>
<dbReference type="eggNOG" id="COG0807">
    <property type="taxonomic scope" value="Bacteria"/>
</dbReference>
<comment type="similarity">
    <text evidence="14">Belongs to the DHBP synthase family.</text>
</comment>
<comment type="catalytic activity">
    <reaction evidence="1 14">
        <text>D-ribulose 5-phosphate = (2S)-2-hydroxy-3-oxobutyl phosphate + formate + H(+)</text>
        <dbReference type="Rhea" id="RHEA:18457"/>
        <dbReference type="ChEBI" id="CHEBI:15378"/>
        <dbReference type="ChEBI" id="CHEBI:15740"/>
        <dbReference type="ChEBI" id="CHEBI:58121"/>
        <dbReference type="ChEBI" id="CHEBI:58830"/>
        <dbReference type="EC" id="4.1.99.12"/>
    </reaction>
</comment>
<dbReference type="GO" id="GO:0003935">
    <property type="term" value="F:GTP cyclohydrolase II activity"/>
    <property type="evidence" value="ECO:0007669"/>
    <property type="project" value="TreeGrafter"/>
</dbReference>
<keyword evidence="17" id="KW-1185">Reference proteome</keyword>
<dbReference type="NCBIfam" id="TIGR00506">
    <property type="entry name" value="ribB"/>
    <property type="match status" value="1"/>
</dbReference>
<dbReference type="Gene3D" id="3.90.870.10">
    <property type="entry name" value="DHBP synthase"/>
    <property type="match status" value="1"/>
</dbReference>
<dbReference type="RefSeq" id="WP_038642463.1">
    <property type="nucleotide sequence ID" value="NZ_CP009888.1"/>
</dbReference>
<protein>
    <recommendedName>
        <fullName evidence="8 14">3,4-dihydroxy-2-butanone 4-phosphate synthase</fullName>
        <shortName evidence="14">DHBP synthase</shortName>
        <ecNumber evidence="7 14">4.1.99.12</ecNumber>
    </recommendedName>
</protein>
<feature type="binding site" evidence="14">
    <location>
        <position position="143"/>
    </location>
    <ligand>
        <name>Mg(2+)</name>
        <dbReference type="ChEBI" id="CHEBI:18420"/>
        <label>2</label>
    </ligand>
</feature>
<feature type="binding site" evidence="14">
    <location>
        <position position="28"/>
    </location>
    <ligand>
        <name>Mg(2+)</name>
        <dbReference type="ChEBI" id="CHEBI:18420"/>
        <label>2</label>
    </ligand>
</feature>
<evidence type="ECO:0000256" key="3">
    <source>
        <dbReference type="ARBA" id="ARBA00002284"/>
    </source>
</evidence>
<dbReference type="AlphaFoldDB" id="A0A0A7EJ69"/>
<dbReference type="eggNOG" id="COG0108">
    <property type="taxonomic scope" value="Bacteria"/>
</dbReference>
<organism evidence="16 17">
    <name type="scientific">Pseudoalteromonas piratica</name>
    <dbReference type="NCBI Taxonomy" id="1348114"/>
    <lineage>
        <taxon>Bacteria</taxon>
        <taxon>Pseudomonadati</taxon>
        <taxon>Pseudomonadota</taxon>
        <taxon>Gammaproteobacteria</taxon>
        <taxon>Alteromonadales</taxon>
        <taxon>Pseudoalteromonadaceae</taxon>
        <taxon>Pseudoalteromonas</taxon>
    </lineage>
</organism>
<evidence type="ECO:0000256" key="10">
    <source>
        <dbReference type="ARBA" id="ARBA00022723"/>
    </source>
</evidence>
<evidence type="ECO:0000256" key="7">
    <source>
        <dbReference type="ARBA" id="ARBA00012153"/>
    </source>
</evidence>
<feature type="site" description="Essential for catalytic activity" evidence="14">
    <location>
        <position position="164"/>
    </location>
</feature>
<evidence type="ECO:0000256" key="5">
    <source>
        <dbReference type="ARBA" id="ARBA00005520"/>
    </source>
</evidence>
<dbReference type="HAMAP" id="MF_00180">
    <property type="entry name" value="RibB"/>
    <property type="match status" value="1"/>
</dbReference>
<comment type="similarity">
    <text evidence="5">In the N-terminal section; belongs to the DHBP synthase family.</text>
</comment>
<feature type="domain" description="GTP cyclohydrolase II" evidence="15">
    <location>
        <begin position="207"/>
        <end position="367"/>
    </location>
</feature>
<dbReference type="HOGENOM" id="CLU_020273_1_2_6"/>
<gene>
    <name evidence="14" type="primary">ribB</name>
    <name evidence="16" type="ORF">OM33_13580</name>
</gene>
<evidence type="ECO:0000256" key="14">
    <source>
        <dbReference type="HAMAP-Rule" id="MF_00180"/>
    </source>
</evidence>
<dbReference type="InterPro" id="IPR032677">
    <property type="entry name" value="GTP_cyclohydro_II"/>
</dbReference>
<dbReference type="GO" id="GO:0030145">
    <property type="term" value="F:manganese ion binding"/>
    <property type="evidence" value="ECO:0007669"/>
    <property type="project" value="UniProtKB-UniRule"/>
</dbReference>
<dbReference type="FunFam" id="3.90.870.10:FF:000001">
    <property type="entry name" value="Riboflavin biosynthesis protein RibBA"/>
    <property type="match status" value="1"/>
</dbReference>
<evidence type="ECO:0000256" key="11">
    <source>
        <dbReference type="ARBA" id="ARBA00022842"/>
    </source>
</evidence>
<evidence type="ECO:0000259" key="15">
    <source>
        <dbReference type="Pfam" id="PF00925"/>
    </source>
</evidence>
<evidence type="ECO:0000313" key="16">
    <source>
        <dbReference type="EMBL" id="AIY66027.1"/>
    </source>
</evidence>
<dbReference type="InterPro" id="IPR000422">
    <property type="entry name" value="DHBP_synthase_RibB"/>
</dbReference>
<dbReference type="InterPro" id="IPR017945">
    <property type="entry name" value="DHBP_synth_RibB-like_a/b_dom"/>
</dbReference>
<evidence type="ECO:0000256" key="6">
    <source>
        <dbReference type="ARBA" id="ARBA00008976"/>
    </source>
</evidence>
<sequence length="370" mass="40418">MGLHTAAEIIEDIRQGKMVILMDDEDRENEGDLIMASEHISADAINFMATHGRGLICLTLTQERCQQLNLPLMVSNNGAQFSTNFTMSIEAAKGVTTGISAADRARTVQAAVAKGAVPEDIVQPGHIFPIMAQPGGVLTRAGHTEAGCDLARLAGCEPSSVIVEILNPDGTMARRPDLEVFAKEHGLKMGTIADLIEYRNLNEATIERVAECKLPTEHGEFDLITYKDTIDGELHYAMKKGDVKEDDATLVRVHLQSTFNDILLSDRASDRSWTLSGAMKYIAENEGVLVILAKHENPEDLEALFKAFEAQDKGESPSVRKFQGTSRTVGVGSQILADLGIHKMRLMSMPKKYHAISGFGLEVVEYVEPK</sequence>
<comment type="pathway">
    <text evidence="4 14">Cofactor biosynthesis; riboflavin biosynthesis; 2-hydroxy-3-oxobutyl phosphate from D-ribulose 5-phosphate: step 1/1.</text>
</comment>
<comment type="cofactor">
    <cofactor evidence="2">
        <name>Mn(2+)</name>
        <dbReference type="ChEBI" id="CHEBI:29035"/>
    </cofactor>
</comment>
<dbReference type="Pfam" id="PF00925">
    <property type="entry name" value="GTP_cyclohydro2"/>
    <property type="match status" value="1"/>
</dbReference>
<dbReference type="PANTHER" id="PTHR21327:SF34">
    <property type="entry name" value="3,4-DIHYDROXY-2-BUTANONE 4-PHOSPHATE SYNTHASE"/>
    <property type="match status" value="1"/>
</dbReference>
<dbReference type="SUPFAM" id="SSF55821">
    <property type="entry name" value="YrdC/RibB"/>
    <property type="match status" value="1"/>
</dbReference>
<dbReference type="NCBIfam" id="NF010626">
    <property type="entry name" value="PRK14019.1"/>
    <property type="match status" value="1"/>
</dbReference>
<feature type="binding site" evidence="14">
    <location>
        <position position="28"/>
    </location>
    <ligand>
        <name>Mg(2+)</name>
        <dbReference type="ChEBI" id="CHEBI:18420"/>
        <label>1</label>
    </ligand>
</feature>
<evidence type="ECO:0000256" key="8">
    <source>
        <dbReference type="ARBA" id="ARBA00018836"/>
    </source>
</evidence>
<evidence type="ECO:0000256" key="13">
    <source>
        <dbReference type="ARBA" id="ARBA00023239"/>
    </source>
</evidence>
<feature type="binding site" evidence="14">
    <location>
        <position position="32"/>
    </location>
    <ligand>
        <name>D-ribulose 5-phosphate</name>
        <dbReference type="ChEBI" id="CHEBI:58121"/>
    </ligand>
</feature>
<comment type="cofactor">
    <cofactor evidence="14">
        <name>Mg(2+)</name>
        <dbReference type="ChEBI" id="CHEBI:18420"/>
    </cofactor>
    <cofactor evidence="14">
        <name>Mn(2+)</name>
        <dbReference type="ChEBI" id="CHEBI:29035"/>
    </cofactor>
    <text evidence="14">Binds 2 divalent metal cations per subunit. Magnesium or manganese.</text>
</comment>
<dbReference type="UniPathway" id="UPA00275">
    <property type="reaction ID" value="UER00399"/>
</dbReference>
<dbReference type="Proteomes" id="UP000030341">
    <property type="component" value="Chromosome 1"/>
</dbReference>
<keyword evidence="10 14" id="KW-0479">Metal-binding</keyword>
<keyword evidence="12 14" id="KW-0464">Manganese</keyword>
<evidence type="ECO:0000256" key="9">
    <source>
        <dbReference type="ARBA" id="ARBA00022619"/>
    </source>
</evidence>
<dbReference type="GO" id="GO:0009231">
    <property type="term" value="P:riboflavin biosynthetic process"/>
    <property type="evidence" value="ECO:0007669"/>
    <property type="project" value="UniProtKB-UniRule"/>
</dbReference>
<feature type="binding site" evidence="14">
    <location>
        <begin position="27"/>
        <end position="28"/>
    </location>
    <ligand>
        <name>D-ribulose 5-phosphate</name>
        <dbReference type="ChEBI" id="CHEBI:58121"/>
    </ligand>
</feature>
<evidence type="ECO:0000256" key="4">
    <source>
        <dbReference type="ARBA" id="ARBA00004904"/>
    </source>
</evidence>
<dbReference type="EC" id="4.1.99.12" evidence="7 14"/>
<comment type="function">
    <text evidence="3 14">Catalyzes the conversion of D-ribulose 5-phosphate to formate and 3,4-dihydroxy-2-butanone 4-phosphate.</text>
</comment>
<dbReference type="GO" id="GO:0005829">
    <property type="term" value="C:cytosol"/>
    <property type="evidence" value="ECO:0007669"/>
    <property type="project" value="TreeGrafter"/>
</dbReference>
<dbReference type="OrthoDB" id="9793111at2"/>
<name>A0A0A7EJ69_9GAMM</name>
<dbReference type="PIRSF" id="PIRSF001259">
    <property type="entry name" value="RibA"/>
    <property type="match status" value="1"/>
</dbReference>
<reference evidence="16 17" key="1">
    <citation type="submission" date="2014-11" db="EMBL/GenBank/DDBJ databases">
        <title>Complete Genome Sequence of Pseudoalteromonas sp. Strain OCN003 Isolated from Kaneohe Bay, Oahu, Hawaii.</title>
        <authorList>
            <person name="Beurmann S."/>
            <person name="Videau P."/>
            <person name="Ushijima B."/>
            <person name="Smith A.M."/>
            <person name="Aeby G.S."/>
            <person name="Callahan S.M."/>
            <person name="Belcaid M."/>
        </authorList>
    </citation>
    <scope>NUCLEOTIDE SEQUENCE [LARGE SCALE GENOMIC DNA]</scope>
    <source>
        <strain evidence="16 17">OCN003</strain>
    </source>
</reference>
<dbReference type="GO" id="GO:0000287">
    <property type="term" value="F:magnesium ion binding"/>
    <property type="evidence" value="ECO:0007669"/>
    <property type="project" value="UniProtKB-UniRule"/>
</dbReference>
<dbReference type="KEGG" id="pseo:OM33_13580"/>